<dbReference type="EMBL" id="BAABAU010000001">
    <property type="protein sequence ID" value="GAA4264968.1"/>
    <property type="molecule type" value="Genomic_DNA"/>
</dbReference>
<dbReference type="Pfam" id="PF01628">
    <property type="entry name" value="HrcA"/>
    <property type="match status" value="1"/>
</dbReference>
<proteinExistence type="inferred from homology"/>
<reference evidence="8" key="1">
    <citation type="journal article" date="2019" name="Int. J. Syst. Evol. Microbiol.">
        <title>The Global Catalogue of Microorganisms (GCM) 10K type strain sequencing project: providing services to taxonomists for standard genome sequencing and annotation.</title>
        <authorList>
            <consortium name="The Broad Institute Genomics Platform"/>
            <consortium name="The Broad Institute Genome Sequencing Center for Infectious Disease"/>
            <person name="Wu L."/>
            <person name="Ma J."/>
        </authorList>
    </citation>
    <scope>NUCLEOTIDE SEQUENCE [LARGE SCALE GENOMIC DNA]</scope>
    <source>
        <strain evidence="8">JCM 17442</strain>
    </source>
</reference>
<dbReference type="RefSeq" id="WP_344793529.1">
    <property type="nucleotide sequence ID" value="NZ_BAABAU010000001.1"/>
</dbReference>
<dbReference type="NCBIfam" id="TIGR00331">
    <property type="entry name" value="hrcA"/>
    <property type="match status" value="1"/>
</dbReference>
<evidence type="ECO:0000256" key="3">
    <source>
        <dbReference type="ARBA" id="ARBA00023016"/>
    </source>
</evidence>
<feature type="domain" description="Heat-inducible transcription repressor HrcA C-terminal" evidence="6">
    <location>
        <begin position="103"/>
        <end position="321"/>
    </location>
</feature>
<dbReference type="PANTHER" id="PTHR34824">
    <property type="entry name" value="HEAT-INDUCIBLE TRANSCRIPTION REPRESSOR HRCA"/>
    <property type="match status" value="1"/>
</dbReference>
<dbReference type="InterPro" id="IPR021153">
    <property type="entry name" value="HrcA_C"/>
</dbReference>
<dbReference type="Proteomes" id="UP001501594">
    <property type="component" value="Unassembled WGS sequence"/>
</dbReference>
<dbReference type="PANTHER" id="PTHR34824:SF1">
    <property type="entry name" value="HEAT-INDUCIBLE TRANSCRIPTION REPRESSOR HRCA"/>
    <property type="match status" value="1"/>
</dbReference>
<evidence type="ECO:0000256" key="2">
    <source>
        <dbReference type="ARBA" id="ARBA00023015"/>
    </source>
</evidence>
<evidence type="ECO:0000256" key="1">
    <source>
        <dbReference type="ARBA" id="ARBA00022491"/>
    </source>
</evidence>
<dbReference type="InterPro" id="IPR023120">
    <property type="entry name" value="WHTH_transcript_rep_HrcA_IDD"/>
</dbReference>
<protein>
    <recommendedName>
        <fullName evidence="5">Heat-inducible transcription repressor HrcA</fullName>
    </recommendedName>
</protein>
<keyword evidence="4 5" id="KW-0804">Transcription</keyword>
<accession>A0ABP8DYA6</accession>
<keyword evidence="1 5" id="KW-0678">Repressor</keyword>
<evidence type="ECO:0000256" key="4">
    <source>
        <dbReference type="ARBA" id="ARBA00023163"/>
    </source>
</evidence>
<gene>
    <name evidence="5 7" type="primary">hrcA</name>
    <name evidence="7" type="ORF">GCM10022256_05800</name>
</gene>
<evidence type="ECO:0000259" key="6">
    <source>
        <dbReference type="Pfam" id="PF01628"/>
    </source>
</evidence>
<sequence>MVSERGLEVLRVIVHDYVESREPVGSKSIVDRHQFGVSAATIRNDMALLEEEELIAAPHTSSGRVPTDKGYRLFVNRMADLRPLSQAQRTAIETFLGNSSDLDEVLSRTVRLLSQLTNQVALVQYPTFSSAAVRHVELVRLSDTRVMSVLITDAGHVEQRTVDTGAVVDEAFLGKLRAKLNGLIGGRSLVEAGGLLAGFPEQFRPERRPVVDVVVASLIGQASAGRHEKLVMAGAANLVLTEDDFSGNLFPVLEAIEEQVTLLRLFGEMRSGDVDVVASIGRENESFGLAQTSVVASGYTASGGDIARVGVLGPTRMDYSSNMAAVRAVARYLSGLLGEH</sequence>
<comment type="caution">
    <text evidence="7">The sequence shown here is derived from an EMBL/GenBank/DDBJ whole genome shotgun (WGS) entry which is preliminary data.</text>
</comment>
<dbReference type="PIRSF" id="PIRSF005485">
    <property type="entry name" value="HrcA"/>
    <property type="match status" value="1"/>
</dbReference>
<dbReference type="SUPFAM" id="SSF55781">
    <property type="entry name" value="GAF domain-like"/>
    <property type="match status" value="1"/>
</dbReference>
<dbReference type="InterPro" id="IPR036388">
    <property type="entry name" value="WH-like_DNA-bd_sf"/>
</dbReference>
<dbReference type="Gene3D" id="3.30.450.40">
    <property type="match status" value="1"/>
</dbReference>
<keyword evidence="2 5" id="KW-0805">Transcription regulation</keyword>
<comment type="function">
    <text evidence="5">Negative regulator of class I heat shock genes (grpE-dnaK-dnaJ and groELS operons). Prevents heat-shock induction of these operons.</text>
</comment>
<keyword evidence="3 5" id="KW-0346">Stress response</keyword>
<dbReference type="InterPro" id="IPR036390">
    <property type="entry name" value="WH_DNA-bd_sf"/>
</dbReference>
<dbReference type="Gene3D" id="3.30.390.60">
    <property type="entry name" value="Heat-inducible transcription repressor hrca homolog, domain 3"/>
    <property type="match status" value="1"/>
</dbReference>
<evidence type="ECO:0000313" key="8">
    <source>
        <dbReference type="Proteomes" id="UP001501594"/>
    </source>
</evidence>
<evidence type="ECO:0000313" key="7">
    <source>
        <dbReference type="EMBL" id="GAA4264968.1"/>
    </source>
</evidence>
<organism evidence="7 8">
    <name type="scientific">Frondihabitans peucedani</name>
    <dbReference type="NCBI Taxonomy" id="598626"/>
    <lineage>
        <taxon>Bacteria</taxon>
        <taxon>Bacillati</taxon>
        <taxon>Actinomycetota</taxon>
        <taxon>Actinomycetes</taxon>
        <taxon>Micrococcales</taxon>
        <taxon>Microbacteriaceae</taxon>
        <taxon>Frondihabitans</taxon>
    </lineage>
</organism>
<dbReference type="HAMAP" id="MF_00081">
    <property type="entry name" value="HrcA"/>
    <property type="match status" value="1"/>
</dbReference>
<comment type="similarity">
    <text evidence="5">Belongs to the HrcA family.</text>
</comment>
<evidence type="ECO:0000256" key="5">
    <source>
        <dbReference type="HAMAP-Rule" id="MF_00081"/>
    </source>
</evidence>
<dbReference type="SUPFAM" id="SSF46785">
    <property type="entry name" value="Winged helix' DNA-binding domain"/>
    <property type="match status" value="1"/>
</dbReference>
<dbReference type="Gene3D" id="1.10.10.10">
    <property type="entry name" value="Winged helix-like DNA-binding domain superfamily/Winged helix DNA-binding domain"/>
    <property type="match status" value="1"/>
</dbReference>
<keyword evidence="8" id="KW-1185">Reference proteome</keyword>
<dbReference type="InterPro" id="IPR002571">
    <property type="entry name" value="HrcA"/>
</dbReference>
<dbReference type="InterPro" id="IPR029016">
    <property type="entry name" value="GAF-like_dom_sf"/>
</dbReference>
<name>A0ABP8DYA6_9MICO</name>